<gene>
    <name evidence="3" type="ORF">LIZ65_03895</name>
</gene>
<evidence type="ECO:0000313" key="4">
    <source>
        <dbReference type="Proteomes" id="UP001299546"/>
    </source>
</evidence>
<evidence type="ECO:0000259" key="2">
    <source>
        <dbReference type="Pfam" id="PF00753"/>
    </source>
</evidence>
<reference evidence="3 4" key="1">
    <citation type="submission" date="2021-10" db="EMBL/GenBank/DDBJ databases">
        <title>Collection of gut derived symbiotic bacterial strains cultured from healthy donors.</title>
        <authorList>
            <person name="Lin H."/>
            <person name="Littmann E."/>
            <person name="Kohout C."/>
            <person name="Pamer E.G."/>
        </authorList>
    </citation>
    <scope>NUCLEOTIDE SEQUENCE [LARGE SCALE GENOMIC DNA]</scope>
    <source>
        <strain evidence="3 4">DFI.1.165</strain>
    </source>
</reference>
<dbReference type="InterPro" id="IPR001279">
    <property type="entry name" value="Metallo-B-lactamas"/>
</dbReference>
<keyword evidence="1" id="KW-0812">Transmembrane</keyword>
<dbReference type="Pfam" id="PF00753">
    <property type="entry name" value="Lactamase_B"/>
    <property type="match status" value="1"/>
</dbReference>
<dbReference type="InterPro" id="IPR052159">
    <property type="entry name" value="Competence_DNA_uptake"/>
</dbReference>
<proteinExistence type="predicted"/>
<evidence type="ECO:0000313" key="3">
    <source>
        <dbReference type="EMBL" id="MCB7386421.1"/>
    </source>
</evidence>
<evidence type="ECO:0000256" key="1">
    <source>
        <dbReference type="SAM" id="Phobius"/>
    </source>
</evidence>
<keyword evidence="1" id="KW-1133">Transmembrane helix</keyword>
<dbReference type="PANTHER" id="PTHR30619:SF1">
    <property type="entry name" value="RECOMBINATION PROTEIN 2"/>
    <property type="match status" value="1"/>
</dbReference>
<sequence length="304" mass="34209">MGKKNREKRRGDSHRQRKRLIGGIIALIAAAVYILIYHRPAPNYDISQNAAGSLKVHFLDVGQADCILIQSDGKNMLIDAGNNNDKEYVISYLREQGVTRLDYAIGTHAHEDHIGSMDDVILNFEIGELFLPDQTYETQSYTDVLIAAENRELHVTHPKFKETRYLGEARFIFVMPDADREYTDINDSSLGIRISNGKHSFLLCGDSSKAMEEEFLDSRIYLHSDVFKVSHHGSSDANSTAFLKAVDPEYAVISCGKNNDYGHPHKRTLKRLKKTGAKLFRTDQQGTIIFESDGNILTCNTNAL</sequence>
<dbReference type="Proteomes" id="UP001299546">
    <property type="component" value="Unassembled WGS sequence"/>
</dbReference>
<dbReference type="CDD" id="cd07731">
    <property type="entry name" value="ComA-like_MBL-fold"/>
    <property type="match status" value="1"/>
</dbReference>
<dbReference type="EMBL" id="JAJCIS010000002">
    <property type="protein sequence ID" value="MCB7386421.1"/>
    <property type="molecule type" value="Genomic_DNA"/>
</dbReference>
<dbReference type="InterPro" id="IPR035681">
    <property type="entry name" value="ComA-like_MBL"/>
</dbReference>
<dbReference type="Gene3D" id="3.60.15.10">
    <property type="entry name" value="Ribonuclease Z/Hydroxyacylglutathione hydrolase-like"/>
    <property type="match status" value="1"/>
</dbReference>
<dbReference type="InterPro" id="IPR036866">
    <property type="entry name" value="RibonucZ/Hydroxyglut_hydro"/>
</dbReference>
<name>A0ABS8DDD8_9FIRM</name>
<protein>
    <submittedName>
        <fullName evidence="3">MBL fold metallo-hydrolase</fullName>
    </submittedName>
</protein>
<feature type="domain" description="Metallo-beta-lactamase" evidence="2">
    <location>
        <begin position="60"/>
        <end position="256"/>
    </location>
</feature>
<comment type="caution">
    <text evidence="3">The sequence shown here is derived from an EMBL/GenBank/DDBJ whole genome shotgun (WGS) entry which is preliminary data.</text>
</comment>
<feature type="transmembrane region" description="Helical" evidence="1">
    <location>
        <begin position="20"/>
        <end position="38"/>
    </location>
</feature>
<organism evidence="3 4">
    <name type="scientific">Bariatricus massiliensis</name>
    <dbReference type="NCBI Taxonomy" id="1745713"/>
    <lineage>
        <taxon>Bacteria</taxon>
        <taxon>Bacillati</taxon>
        <taxon>Bacillota</taxon>
        <taxon>Clostridia</taxon>
        <taxon>Lachnospirales</taxon>
        <taxon>Lachnospiraceae</taxon>
        <taxon>Bariatricus</taxon>
    </lineage>
</organism>
<keyword evidence="1" id="KW-0472">Membrane</keyword>
<dbReference type="SUPFAM" id="SSF56281">
    <property type="entry name" value="Metallo-hydrolase/oxidoreductase"/>
    <property type="match status" value="1"/>
</dbReference>
<dbReference type="PANTHER" id="PTHR30619">
    <property type="entry name" value="DNA INTERNALIZATION/COMPETENCE PROTEIN COMEC/REC2"/>
    <property type="match status" value="1"/>
</dbReference>
<accession>A0ABS8DDD8</accession>
<dbReference type="RefSeq" id="WP_066736959.1">
    <property type="nucleotide sequence ID" value="NZ_JAJCIQ010000002.1"/>
</dbReference>
<keyword evidence="4" id="KW-1185">Reference proteome</keyword>